<dbReference type="Proteomes" id="UP000234681">
    <property type="component" value="Chromosome 11"/>
</dbReference>
<reference evidence="1" key="1">
    <citation type="journal article" date="2005" name="Genome Res.">
        <title>Gene and alternative splicing annotation with AIR.</title>
        <authorList>
            <person name="Florea L."/>
            <person name="Di Francesco V."/>
            <person name="Miller J."/>
            <person name="Turner R."/>
            <person name="Yao A."/>
            <person name="Harris M."/>
            <person name="Walenz B."/>
            <person name="Mobarry C."/>
            <person name="Merkulov G.V."/>
            <person name="Charlab R."/>
            <person name="Dew I."/>
            <person name="Deng Z."/>
            <person name="Istrail S."/>
            <person name="Li P."/>
            <person name="Sutton G."/>
        </authorList>
    </citation>
    <scope>NUCLEOTIDE SEQUENCE</scope>
    <source>
        <strain evidence="1">BN</strain>
    </source>
</reference>
<organism evidence="1 3">
    <name type="scientific">Rattus norvegicus</name>
    <name type="common">Rat</name>
    <dbReference type="NCBI Taxonomy" id="10116"/>
    <lineage>
        <taxon>Eukaryota</taxon>
        <taxon>Metazoa</taxon>
        <taxon>Chordata</taxon>
        <taxon>Craniata</taxon>
        <taxon>Vertebrata</taxon>
        <taxon>Euteleostomi</taxon>
        <taxon>Mammalia</taxon>
        <taxon>Eutheria</taxon>
        <taxon>Euarchontoglires</taxon>
        <taxon>Glires</taxon>
        <taxon>Rodentia</taxon>
        <taxon>Myomorpha</taxon>
        <taxon>Muroidea</taxon>
        <taxon>Muridae</taxon>
        <taxon>Murinae</taxon>
        <taxon>Rattus</taxon>
    </lineage>
</organism>
<evidence type="ECO:0000313" key="2">
    <source>
        <dbReference type="EMBL" id="EDM11082.1"/>
    </source>
</evidence>
<dbReference type="AlphaFoldDB" id="A6IQS8"/>
<name>A6IQS8_RAT</name>
<reference evidence="3" key="3">
    <citation type="submission" date="2005-09" db="EMBL/GenBank/DDBJ databases">
        <authorList>
            <person name="Mural R.J."/>
            <person name="Li P.W."/>
            <person name="Adams M.D."/>
            <person name="Amanatides P.G."/>
            <person name="Baden-Tillson H."/>
            <person name="Barnstead M."/>
            <person name="Chin S.H."/>
            <person name="Dew I."/>
            <person name="Evans C.A."/>
            <person name="Ferriera S."/>
            <person name="Flanigan M."/>
            <person name="Fosler C."/>
            <person name="Glodek A."/>
            <person name="Gu Z."/>
            <person name="Holt R.A."/>
            <person name="Jennings D."/>
            <person name="Kraft C.L."/>
            <person name="Lu F."/>
            <person name="Nguyen T."/>
            <person name="Nusskern D.R."/>
            <person name="Pfannkoch C.M."/>
            <person name="Sitter C."/>
            <person name="Sutton G.G."/>
            <person name="Venter J.C."/>
            <person name="Wang Z."/>
            <person name="Woodage T."/>
            <person name="Zheng X.H."/>
            <person name="Zhong F."/>
        </authorList>
    </citation>
    <scope>NUCLEOTIDE SEQUENCE [LARGE SCALE GENOMIC DNA]</scope>
    <source>
        <strain evidence="2">BN</strain>
        <strain evidence="3">BN, Sprague-Dawley</strain>
    </source>
</reference>
<sequence length="81" mass="9441">MFPLLCPSFTGRGRNRRITKESMTLFPDSCSSYENYSVTWQRMSLQSSETMTLQEDLTSSQFRKPYKKPGCTCSLHLRSFQ</sequence>
<dbReference type="EMBL" id="CH473967">
    <property type="protein sequence ID" value="EDM11082.1"/>
    <property type="molecule type" value="Genomic_DNA"/>
</dbReference>
<accession>A6IQS8</accession>
<evidence type="ECO:0000313" key="3">
    <source>
        <dbReference type="Proteomes" id="UP000234681"/>
    </source>
</evidence>
<reference evidence="1" key="2">
    <citation type="submission" date="2005-07" db="EMBL/GenBank/DDBJ databases">
        <authorList>
            <person name="Mural R.J."/>
            <person name="Li P.W."/>
            <person name="Adams M.D."/>
            <person name="Amanatides P.G."/>
            <person name="Baden-Tillson H."/>
            <person name="Barnstead M."/>
            <person name="Chin S.H."/>
            <person name="Dew I."/>
            <person name="Evans C.A."/>
            <person name="Ferriera S."/>
            <person name="Flanigan M."/>
            <person name="Fosler C."/>
            <person name="Glodek A."/>
            <person name="Gu Z."/>
            <person name="Holt R.A."/>
            <person name="Jennings D."/>
            <person name="Kraft C.L."/>
            <person name="Lu F."/>
            <person name="Nguyen T."/>
            <person name="Nusskern D.R."/>
            <person name="Pfannkoch C.M."/>
            <person name="Sitter C."/>
            <person name="Sutton G.G."/>
            <person name="Venter J.C."/>
            <person name="Wang Z."/>
            <person name="Woodage T."/>
            <person name="Zheng X.H."/>
            <person name="Zhong F."/>
        </authorList>
    </citation>
    <scope>NUCLEOTIDE SEQUENCE</scope>
    <source>
        <strain evidence="1">BN</strain>
    </source>
</reference>
<gene>
    <name evidence="1" type="ORF">rCG_52950</name>
</gene>
<dbReference type="EMBL" id="CH473967">
    <property type="protein sequence ID" value="EDM11081.1"/>
    <property type="molecule type" value="Genomic_DNA"/>
</dbReference>
<protein>
    <submittedName>
        <fullName evidence="1">RCG52950, isoform CRA_a</fullName>
    </submittedName>
</protein>
<proteinExistence type="predicted"/>
<evidence type="ECO:0000313" key="1">
    <source>
        <dbReference type="EMBL" id="EDM11081.1"/>
    </source>
</evidence>